<dbReference type="EMBL" id="KV441402">
    <property type="protein sequence ID" value="OAF56791.1"/>
    <property type="molecule type" value="Genomic_DNA"/>
</dbReference>
<evidence type="ECO:0000256" key="3">
    <source>
        <dbReference type="SAM" id="MobiDB-lite"/>
    </source>
</evidence>
<name>A0A177A683_9PEZI</name>
<evidence type="ECO:0000313" key="5">
    <source>
        <dbReference type="EMBL" id="OAF56791.1"/>
    </source>
</evidence>
<dbReference type="Pfam" id="PF00076">
    <property type="entry name" value="RRM_1"/>
    <property type="match status" value="1"/>
</dbReference>
<dbReference type="VEuPathDB" id="FungiDB:GMDG_01540"/>
<organism evidence="5">
    <name type="scientific">Pseudogymnoascus destructans</name>
    <dbReference type="NCBI Taxonomy" id="655981"/>
    <lineage>
        <taxon>Eukaryota</taxon>
        <taxon>Fungi</taxon>
        <taxon>Dikarya</taxon>
        <taxon>Ascomycota</taxon>
        <taxon>Pezizomycotina</taxon>
        <taxon>Leotiomycetes</taxon>
        <taxon>Thelebolales</taxon>
        <taxon>Thelebolaceae</taxon>
        <taxon>Pseudogymnoascus</taxon>
    </lineage>
</organism>
<dbReference type="PANTHER" id="PTHR45880">
    <property type="entry name" value="RNA-BINDING MOTIF PROTEIN, X-LINKED 2"/>
    <property type="match status" value="1"/>
</dbReference>
<feature type="compositionally biased region" description="Basic and acidic residues" evidence="3">
    <location>
        <begin position="141"/>
        <end position="161"/>
    </location>
</feature>
<evidence type="ECO:0000256" key="1">
    <source>
        <dbReference type="ARBA" id="ARBA00022884"/>
    </source>
</evidence>
<dbReference type="SMART" id="SM00360">
    <property type="entry name" value="RRM"/>
    <property type="match status" value="1"/>
</dbReference>
<dbReference type="CDD" id="cd12411">
    <property type="entry name" value="RRM_ist3_like"/>
    <property type="match status" value="1"/>
</dbReference>
<sequence length="256" mass="30306">MNSIRQVQELNRRELENGVSPEASWHSDYKDTAYIYIGGLPFQLSEGDIITIFSQYGEPTFINLVRDKETGESKGFAFLKYEDQRSTDLAVDNLGGTKIMNRVLRVDHTRYKKQDEEPDKGLVLDDEGIRSNINDSAGPNNHEKERERLMSKEESELKALEDEHDDEDPMKEFLIREKREGVATRLRRGQDEKPRSRDHRERHHHRSRRSSRSRSPRERAHHSRQDNARKRSRYDSHRTVREDEEVKYARGWKDKF</sequence>
<dbReference type="eggNOG" id="KOG0126">
    <property type="taxonomic scope" value="Eukaryota"/>
</dbReference>
<dbReference type="Gene3D" id="3.30.70.330">
    <property type="match status" value="1"/>
</dbReference>
<dbReference type="PANTHER" id="PTHR45880:SF1">
    <property type="entry name" value="RNA-BINDING MOTIF PROTEIN, X-LINKED 2"/>
    <property type="match status" value="1"/>
</dbReference>
<keyword evidence="1 2" id="KW-0694">RNA-binding</keyword>
<dbReference type="AlphaFoldDB" id="A0A177A683"/>
<dbReference type="OrthoDB" id="2573941at2759"/>
<feature type="domain" description="RRM" evidence="4">
    <location>
        <begin position="33"/>
        <end position="111"/>
    </location>
</feature>
<evidence type="ECO:0000259" key="4">
    <source>
        <dbReference type="PROSITE" id="PS50102"/>
    </source>
</evidence>
<evidence type="ECO:0000256" key="2">
    <source>
        <dbReference type="PROSITE-ProRule" id="PRU00176"/>
    </source>
</evidence>
<proteinExistence type="predicted"/>
<feature type="region of interest" description="Disordered" evidence="3">
    <location>
        <begin position="113"/>
        <end position="256"/>
    </location>
</feature>
<feature type="compositionally biased region" description="Basic and acidic residues" evidence="3">
    <location>
        <begin position="113"/>
        <end position="129"/>
    </location>
</feature>
<dbReference type="InterPro" id="IPR000504">
    <property type="entry name" value="RRM_dom"/>
</dbReference>
<protein>
    <recommendedName>
        <fullName evidence="4">RRM domain-containing protein</fullName>
    </recommendedName>
</protein>
<dbReference type="SUPFAM" id="SSF54928">
    <property type="entry name" value="RNA-binding domain, RBD"/>
    <property type="match status" value="1"/>
</dbReference>
<dbReference type="InterPro" id="IPR035979">
    <property type="entry name" value="RBD_domain_sf"/>
</dbReference>
<dbReference type="InterPro" id="IPR012677">
    <property type="entry name" value="Nucleotide-bd_a/b_plait_sf"/>
</dbReference>
<dbReference type="RefSeq" id="XP_024322083.1">
    <property type="nucleotide sequence ID" value="XM_024470686.1"/>
</dbReference>
<dbReference type="InterPro" id="IPR051847">
    <property type="entry name" value="RNA_proc/Spliceosome_comp"/>
</dbReference>
<feature type="compositionally biased region" description="Basic and acidic residues" evidence="3">
    <location>
        <begin position="170"/>
        <end position="199"/>
    </location>
</feature>
<dbReference type="GeneID" id="36290158"/>
<dbReference type="GO" id="GO:0005686">
    <property type="term" value="C:U2 snRNP"/>
    <property type="evidence" value="ECO:0007669"/>
    <property type="project" value="TreeGrafter"/>
</dbReference>
<dbReference type="GO" id="GO:0003723">
    <property type="term" value="F:RNA binding"/>
    <property type="evidence" value="ECO:0007669"/>
    <property type="project" value="UniProtKB-UniRule"/>
</dbReference>
<dbReference type="GO" id="GO:0071013">
    <property type="term" value="C:catalytic step 2 spliceosome"/>
    <property type="evidence" value="ECO:0007669"/>
    <property type="project" value="TreeGrafter"/>
</dbReference>
<dbReference type="GO" id="GO:0000398">
    <property type="term" value="P:mRNA splicing, via spliceosome"/>
    <property type="evidence" value="ECO:0007669"/>
    <property type="project" value="InterPro"/>
</dbReference>
<feature type="compositionally biased region" description="Basic and acidic residues" evidence="3">
    <location>
        <begin position="215"/>
        <end position="256"/>
    </location>
</feature>
<dbReference type="PROSITE" id="PS50102">
    <property type="entry name" value="RRM"/>
    <property type="match status" value="1"/>
</dbReference>
<accession>A0A177A683</accession>
<dbReference type="Proteomes" id="UP000077154">
    <property type="component" value="Unassembled WGS sequence"/>
</dbReference>
<feature type="compositionally biased region" description="Basic residues" evidence="3">
    <location>
        <begin position="200"/>
        <end position="214"/>
    </location>
</feature>
<reference evidence="5" key="1">
    <citation type="submission" date="2016-03" db="EMBL/GenBank/DDBJ databases">
        <title>Updated assembly of Pseudogymnoascus destructans, the fungus causing white-nose syndrome of bats.</title>
        <authorList>
            <person name="Palmer J.M."/>
            <person name="Drees K.P."/>
            <person name="Foster J.T."/>
            <person name="Lindner D.L."/>
        </authorList>
    </citation>
    <scope>NUCLEOTIDE SEQUENCE [LARGE SCALE GENOMIC DNA]</scope>
    <source>
        <strain evidence="5">20631-21</strain>
    </source>
</reference>
<gene>
    <name evidence="5" type="ORF">VC83_07108</name>
</gene>
<dbReference type="InterPro" id="IPR045844">
    <property type="entry name" value="RRM_Ist3-like"/>
</dbReference>
<dbReference type="GO" id="GO:0071011">
    <property type="term" value="C:precatalytic spliceosome"/>
    <property type="evidence" value="ECO:0007669"/>
    <property type="project" value="TreeGrafter"/>
</dbReference>